<dbReference type="Gene3D" id="3.40.970.40">
    <property type="entry name" value="fibrinogen binding protein from staphylococcus aureus domain like"/>
    <property type="match status" value="1"/>
</dbReference>
<name>A0A0A3IVW9_9BACI</name>
<dbReference type="InterPro" id="IPR051608">
    <property type="entry name" value="RQC_Subunit_NEMF"/>
</dbReference>
<evidence type="ECO:0000313" key="8">
    <source>
        <dbReference type="Proteomes" id="UP000030437"/>
    </source>
</evidence>
<comment type="subunit">
    <text evidence="5">Associates with stalled 50S ribosomal subunits. Binds to RqcP.</text>
</comment>
<evidence type="ECO:0000313" key="7">
    <source>
        <dbReference type="EMBL" id="KGR87600.1"/>
    </source>
</evidence>
<evidence type="ECO:0000256" key="5">
    <source>
        <dbReference type="HAMAP-Rule" id="MF_00844"/>
    </source>
</evidence>
<feature type="domain" description="NFACT RNA-binding" evidence="6">
    <location>
        <begin position="441"/>
        <end position="529"/>
    </location>
</feature>
<dbReference type="PANTHER" id="PTHR15239:SF6">
    <property type="entry name" value="RIBOSOME QUALITY CONTROL COMPLEX SUBUNIT NEMF"/>
    <property type="match status" value="1"/>
</dbReference>
<dbReference type="GO" id="GO:0000049">
    <property type="term" value="F:tRNA binding"/>
    <property type="evidence" value="ECO:0007669"/>
    <property type="project" value="UniProtKB-UniRule"/>
</dbReference>
<keyword evidence="5" id="KW-0175">Coiled coil</keyword>
<keyword evidence="2 5" id="KW-0699">rRNA-binding</keyword>
<dbReference type="InterPro" id="IPR043682">
    <property type="entry name" value="RqcH_bacterial"/>
</dbReference>
<accession>A0A0A3IVW9</accession>
<dbReference type="Pfam" id="PF05670">
    <property type="entry name" value="NFACT-R_1"/>
    <property type="match status" value="1"/>
</dbReference>
<dbReference type="Gene3D" id="1.10.8.50">
    <property type="match status" value="1"/>
</dbReference>
<dbReference type="GO" id="GO:0072344">
    <property type="term" value="P:rescue of stalled ribosome"/>
    <property type="evidence" value="ECO:0007669"/>
    <property type="project" value="UniProtKB-UniRule"/>
</dbReference>
<keyword evidence="4 5" id="KW-0648">Protein biosynthesis</keyword>
<dbReference type="STRING" id="1220589.CD32_03340"/>
<organism evidence="7 8">
    <name type="scientific">Lysinibacillus odysseyi 34hs-1 = NBRC 100172</name>
    <dbReference type="NCBI Taxonomy" id="1220589"/>
    <lineage>
        <taxon>Bacteria</taxon>
        <taxon>Bacillati</taxon>
        <taxon>Bacillota</taxon>
        <taxon>Bacilli</taxon>
        <taxon>Bacillales</taxon>
        <taxon>Bacillaceae</taxon>
        <taxon>Lysinibacillus</taxon>
    </lineage>
</organism>
<dbReference type="PANTHER" id="PTHR15239">
    <property type="entry name" value="NUCLEAR EXPORT MEDIATOR FACTOR NEMF"/>
    <property type="match status" value="1"/>
</dbReference>
<dbReference type="InterPro" id="IPR008532">
    <property type="entry name" value="NFACT_RNA-bd"/>
</dbReference>
<dbReference type="GO" id="GO:1990112">
    <property type="term" value="C:RQC complex"/>
    <property type="evidence" value="ECO:0007669"/>
    <property type="project" value="TreeGrafter"/>
</dbReference>
<gene>
    <name evidence="5" type="primary">rqcH</name>
    <name evidence="7" type="ORF">CD32_03340</name>
</gene>
<dbReference type="Proteomes" id="UP000030437">
    <property type="component" value="Unassembled WGS sequence"/>
</dbReference>
<evidence type="ECO:0000256" key="3">
    <source>
        <dbReference type="ARBA" id="ARBA00022884"/>
    </source>
</evidence>
<reference evidence="7 8" key="1">
    <citation type="submission" date="2014-02" db="EMBL/GenBank/DDBJ databases">
        <title>Draft genome sequence of Lysinibacillus odysseyi NBRC 100172.</title>
        <authorList>
            <person name="Zhang F."/>
            <person name="Wang G."/>
            <person name="Zhang L."/>
        </authorList>
    </citation>
    <scope>NUCLEOTIDE SEQUENCE [LARGE SCALE GENOMIC DNA]</scope>
    <source>
        <strain evidence="7 8">NBRC 100172</strain>
    </source>
</reference>
<keyword evidence="8" id="KW-1185">Reference proteome</keyword>
<evidence type="ECO:0000259" key="6">
    <source>
        <dbReference type="Pfam" id="PF05670"/>
    </source>
</evidence>
<sequence length="558" mass="63726">MAFDGLFTRSMTKELQKLVTGRITKIHQPNALEVMLQIRAGGANHKLLISIHPSYARMHITEQTVDNPAEPPMFCMLLRKHLEGGFIQSIQAQPGERIIEMTVESKNEIGDPVVRKLIVEIMGRHSNCILVDADNMRILDSLKHLPPSLNSYRTVLPGQTYIGPPAQDKVNPFSVSDEEISLFFSQPHEPKEIVQHFAGFSALHAAELLYRLDGTNHPHIFREFMTEVEEAQQPTYKENGKALFSPADLRHIKGGEATYATLGELLDRVFFARAERDRVKQQAGDLERWLSNEIDKLRLKLKKLDQDYARASQLDEFQLYGELLMANLYKFEKGVERVTVENYYTGDQVTIQVSPRKTPIENAQSYYTKYNKAKNALVMIEEQKKKTEDEIQYFEMLSQQVQQAAPADIEEIREELAEQGYLRLRASKKKKKPTKPEPEKFISSTGIPISVGKNNKQNDYLTFKLAKKSDIWLHTKDIPGSHVVIHADQPDETTLHEAAVLSAYFSKARESSSVPVDYTEIRQVKKPNGAKPGFVIYFEQKTLYVTPDEQIILQLKKK</sequence>
<proteinExistence type="inferred from homology"/>
<dbReference type="GO" id="GO:0043023">
    <property type="term" value="F:ribosomal large subunit binding"/>
    <property type="evidence" value="ECO:0007669"/>
    <property type="project" value="UniProtKB-UniRule"/>
</dbReference>
<evidence type="ECO:0000256" key="2">
    <source>
        <dbReference type="ARBA" id="ARBA00022730"/>
    </source>
</evidence>
<dbReference type="RefSeq" id="WP_036151208.1">
    <property type="nucleotide sequence ID" value="NZ_AVCX01000017.1"/>
</dbReference>
<dbReference type="OrthoDB" id="9766163at2"/>
<comment type="function">
    <text evidence="5">Key component of the ribosome quality control system (RQC), a ribosome-associated complex that mediates the extraction of incompletely synthesized nascent chains from stalled ribosomes and their subsequent degradation. RqcH recruits Ala-charged tRNA, and with RqcP directs the elongation of stalled nascent chains on 50S ribosomal subunits, leading to non-templated C-terminal alanine extensions (Ala tail). The Ala tail promotes nascent chain degradation. May add between 1 and at least 8 Ala residues. Binds to stalled 50S ribosomal subunits.</text>
</comment>
<protein>
    <recommendedName>
        <fullName evidence="5">Rqc2 homolog RqcH</fullName>
        <shortName evidence="5">RqcH</shortName>
    </recommendedName>
</protein>
<keyword evidence="1 5" id="KW-0820">tRNA-binding</keyword>
<keyword evidence="3 5" id="KW-0694">RNA-binding</keyword>
<comment type="similarity">
    <text evidence="5">Belongs to the NEMF family.</text>
</comment>
<feature type="coiled-coil region" evidence="5">
    <location>
        <begin position="287"/>
        <end position="314"/>
    </location>
</feature>
<dbReference type="FunFam" id="2.30.310.10:FF:000004">
    <property type="entry name" value="Fibronectin-binding protein A"/>
    <property type="match status" value="1"/>
</dbReference>
<dbReference type="AlphaFoldDB" id="A0A0A3IVW9"/>
<dbReference type="HAMAP" id="MF_00844_B">
    <property type="entry name" value="RqcH_B"/>
    <property type="match status" value="1"/>
</dbReference>
<comment type="caution">
    <text evidence="7">The sequence shown here is derived from an EMBL/GenBank/DDBJ whole genome shotgun (WGS) entry which is preliminary data.</text>
</comment>
<evidence type="ECO:0000256" key="1">
    <source>
        <dbReference type="ARBA" id="ARBA00022555"/>
    </source>
</evidence>
<dbReference type="Gene3D" id="2.30.310.10">
    <property type="entry name" value="ibrinogen binding protein from staphylococcus aureus domain"/>
    <property type="match status" value="1"/>
</dbReference>
<dbReference type="Pfam" id="PF05833">
    <property type="entry name" value="NFACT_N"/>
    <property type="match status" value="1"/>
</dbReference>
<dbReference type="GO" id="GO:0019843">
    <property type="term" value="F:rRNA binding"/>
    <property type="evidence" value="ECO:0007669"/>
    <property type="project" value="UniProtKB-UniRule"/>
</dbReference>
<dbReference type="eggNOG" id="COG1293">
    <property type="taxonomic scope" value="Bacteria"/>
</dbReference>
<dbReference type="EMBL" id="JPVP01000046">
    <property type="protein sequence ID" value="KGR87600.1"/>
    <property type="molecule type" value="Genomic_DNA"/>
</dbReference>
<evidence type="ECO:0000256" key="4">
    <source>
        <dbReference type="ARBA" id="ARBA00022917"/>
    </source>
</evidence>